<feature type="transmembrane region" description="Helical" evidence="1">
    <location>
        <begin position="12"/>
        <end position="38"/>
    </location>
</feature>
<keyword evidence="3" id="KW-1185">Reference proteome</keyword>
<dbReference type="Proteomes" id="UP000036503">
    <property type="component" value="Unassembled WGS sequence"/>
</dbReference>
<feature type="transmembrane region" description="Helical" evidence="1">
    <location>
        <begin position="197"/>
        <end position="217"/>
    </location>
</feature>
<sequence length="223" mass="23880">MENQAMEFNARSIRIGMITMICGVIANFIPAVYLYVVYGVIPPVADILKVWMVAAVTFGVSWIIQPITFFSLLGVSGTYIGWLAGSCADIRCPAVAMAQKAAGVEAGTPEGDVISTMGLAGSIFTSVAIITFFTILGMGLIEMLPLAVKSSFKYILPAVFGAVYVQLAGKNLSLGAMAIIVGFLIAILFKIMAFPGWMMNILIIVSAMLLARIQFVYKSKKQA</sequence>
<feature type="transmembrane region" description="Helical" evidence="1">
    <location>
        <begin position="50"/>
        <end position="73"/>
    </location>
</feature>
<dbReference type="OrthoDB" id="2052735at2"/>
<keyword evidence="1" id="KW-1133">Transmembrane helix</keyword>
<evidence type="ECO:0000313" key="2">
    <source>
        <dbReference type="EMBL" id="KMO85535.1"/>
    </source>
</evidence>
<name>A0A0J6WQ71_9FIRM</name>
<dbReference type="PATRIC" id="fig|1122219.3.peg.2691"/>
<feature type="transmembrane region" description="Helical" evidence="1">
    <location>
        <begin position="172"/>
        <end position="191"/>
    </location>
</feature>
<dbReference type="EMBL" id="LEKT01000058">
    <property type="protein sequence ID" value="KMO85535.1"/>
    <property type="molecule type" value="Genomic_DNA"/>
</dbReference>
<comment type="caution">
    <text evidence="2">The sequence shown here is derived from an EMBL/GenBank/DDBJ whole genome shotgun (WGS) entry which is preliminary data.</text>
</comment>
<dbReference type="InParanoid" id="A0A0J6WQ71"/>
<accession>A0A0J6WQ71</accession>
<feature type="transmembrane region" description="Helical" evidence="1">
    <location>
        <begin position="119"/>
        <end position="141"/>
    </location>
</feature>
<gene>
    <name evidence="2" type="ORF">AB840_12990</name>
</gene>
<evidence type="ECO:0000313" key="3">
    <source>
        <dbReference type="Proteomes" id="UP000036503"/>
    </source>
</evidence>
<dbReference type="RefSeq" id="WP_048515275.1">
    <property type="nucleotide sequence ID" value="NZ_FUXD01000013.1"/>
</dbReference>
<reference evidence="2 3" key="1">
    <citation type="submission" date="2015-06" db="EMBL/GenBank/DDBJ databases">
        <title>Draft genome sequence of beer spoilage bacterium Megasphaera cerevisiae type strain 20462.</title>
        <authorList>
            <person name="Kutumbaka K."/>
            <person name="Pasmowitz J."/>
            <person name="Mategko J."/>
            <person name="Reyes D."/>
            <person name="Friedrich A."/>
            <person name="Han S."/>
            <person name="Martens-Habbena W."/>
            <person name="Neal-McKinney J."/>
            <person name="Janagama H.K."/>
            <person name="Nadala C."/>
            <person name="Samadpour M."/>
        </authorList>
    </citation>
    <scope>NUCLEOTIDE SEQUENCE [LARGE SCALE GENOMIC DNA]</scope>
    <source>
        <strain evidence="2 3">DSM 20462</strain>
    </source>
</reference>
<organism evidence="2 3">
    <name type="scientific">Megasphaera cerevisiae DSM 20462</name>
    <dbReference type="NCBI Taxonomy" id="1122219"/>
    <lineage>
        <taxon>Bacteria</taxon>
        <taxon>Bacillati</taxon>
        <taxon>Bacillota</taxon>
        <taxon>Negativicutes</taxon>
        <taxon>Veillonellales</taxon>
        <taxon>Veillonellaceae</taxon>
        <taxon>Megasphaera</taxon>
    </lineage>
</organism>
<keyword evidence="1" id="KW-0812">Transmembrane</keyword>
<evidence type="ECO:0000256" key="1">
    <source>
        <dbReference type="SAM" id="Phobius"/>
    </source>
</evidence>
<protein>
    <submittedName>
        <fullName evidence="2">Membrane protein</fullName>
    </submittedName>
</protein>
<dbReference type="AlphaFoldDB" id="A0A0J6WQ71"/>
<proteinExistence type="predicted"/>
<keyword evidence="1" id="KW-0472">Membrane</keyword>
<dbReference type="STRING" id="39029.BSR42_10375"/>